<dbReference type="GO" id="GO:0003755">
    <property type="term" value="F:peptidyl-prolyl cis-trans isomerase activity"/>
    <property type="evidence" value="ECO:0007669"/>
    <property type="project" value="UniProtKB-EC"/>
</dbReference>
<keyword evidence="2" id="KW-1185">Reference proteome</keyword>
<name>U2WD17_9PROT</name>
<organism evidence="1 2">
    <name type="scientific">Candidatus Micropelagius thuwalensis</name>
    <dbReference type="NCBI Taxonomy" id="1397666"/>
    <lineage>
        <taxon>Bacteria</taxon>
        <taxon>Pseudomonadati</taxon>
        <taxon>Pseudomonadota</taxon>
        <taxon>Alphaproteobacteria</taxon>
        <taxon>PS1 clade</taxon>
        <taxon>Candidatus Micropelagius</taxon>
    </lineage>
</organism>
<evidence type="ECO:0000313" key="1">
    <source>
        <dbReference type="EMBL" id="ERL47429.1"/>
    </source>
</evidence>
<keyword evidence="1" id="KW-0413">Isomerase</keyword>
<evidence type="ECO:0000313" key="2">
    <source>
        <dbReference type="Proteomes" id="UP000016762"/>
    </source>
</evidence>
<dbReference type="eggNOG" id="COG3011">
    <property type="taxonomic scope" value="Bacteria"/>
</dbReference>
<dbReference type="STRING" id="1397666.RS24_00368"/>
<dbReference type="Proteomes" id="UP000016762">
    <property type="component" value="Unassembled WGS sequence"/>
</dbReference>
<dbReference type="AlphaFoldDB" id="U2WD17"/>
<dbReference type="GO" id="GO:0015035">
    <property type="term" value="F:protein-disulfide reductase activity"/>
    <property type="evidence" value="ECO:0007669"/>
    <property type="project" value="InterPro"/>
</dbReference>
<gene>
    <name evidence="1" type="primary">ppiB</name>
    <name evidence="1" type="ORF">RS24_00368</name>
</gene>
<proteinExistence type="predicted"/>
<dbReference type="InterPro" id="IPR007263">
    <property type="entry name" value="DCC1-like"/>
</dbReference>
<accession>U2WD17</accession>
<reference evidence="1 2" key="1">
    <citation type="journal article" date="2014" name="FEMS Microbiol. Ecol.">
        <title>Genomic differentiation among two strains of the PS1 clade isolated from geographically separated marine habitats.</title>
        <authorList>
            <person name="Jimenez-Infante F."/>
            <person name="Ngugi D.K."/>
            <person name="Alam I."/>
            <person name="Rashid M."/>
            <person name="Baalawi W."/>
            <person name="Kamau A.A."/>
            <person name="Bajic V.B."/>
            <person name="Stingl U."/>
        </authorList>
    </citation>
    <scope>NUCLEOTIDE SEQUENCE [LARGE SCALE GENOMIC DNA]</scope>
    <source>
        <strain evidence="1 2">RS24</strain>
    </source>
</reference>
<dbReference type="Pfam" id="PF04134">
    <property type="entry name" value="DCC1-like"/>
    <property type="match status" value="1"/>
</dbReference>
<sequence length="109" mass="12504">MYKKLVTQKKGVKDSPLDFVDISVSVTEGFSQEDMLKRLHAKLPNGEIISGVPAFITLWRQVPGFKGLAFLINLPFIKHLAVKVYDHILAPTLYKRYMRSIKNRKQCDI</sequence>
<dbReference type="EMBL" id="AWXE01000001">
    <property type="protein sequence ID" value="ERL47429.1"/>
    <property type="molecule type" value="Genomic_DNA"/>
</dbReference>
<dbReference type="EC" id="5.2.1.8" evidence="1"/>
<protein>
    <submittedName>
        <fullName evidence="1">Peptidyl prolyl cis-trans isomerase protein</fullName>
        <ecNumber evidence="1">5.2.1.8</ecNumber>
    </submittedName>
</protein>
<comment type="caution">
    <text evidence="1">The sequence shown here is derived from an EMBL/GenBank/DDBJ whole genome shotgun (WGS) entry which is preliminary data.</text>
</comment>